<reference evidence="10 11" key="1">
    <citation type="submission" date="2017-11" db="EMBL/GenBank/DDBJ databases">
        <title>Draft genome sequence of Mitsuaria sp. HWN-4.</title>
        <authorList>
            <person name="Gundlapally S.R."/>
        </authorList>
    </citation>
    <scope>NUCLEOTIDE SEQUENCE [LARGE SCALE GENOMIC DNA]</scope>
    <source>
        <strain evidence="10 11">HWN-4</strain>
    </source>
</reference>
<feature type="transmembrane region" description="Helical" evidence="8">
    <location>
        <begin position="355"/>
        <end position="376"/>
    </location>
</feature>
<evidence type="ECO:0000256" key="7">
    <source>
        <dbReference type="ARBA" id="ARBA00023136"/>
    </source>
</evidence>
<dbReference type="PANTHER" id="PTHR43357:SF3">
    <property type="entry name" value="FE(3+)-TRANSPORT SYSTEM PERMEASE PROTEIN FBPB 2"/>
    <property type="match status" value="1"/>
</dbReference>
<dbReference type="Pfam" id="PF00528">
    <property type="entry name" value="BPD_transp_1"/>
    <property type="match status" value="1"/>
</dbReference>
<sequence length="546" mass="56409">MATAIALAVLAPLVALAWTALGAGAAHWGHLAAHVLPLAAAQTATLLAGVGLLTALVGTGSAWLVTRTDFPGRAVLQWALLLPLTVPTYIAAYSYVDLLHPIGPFQSAVRALLGFESPRQFRLPDARSMMGAVLVLSAVLYPYVYLSMRAMFATQPARLMEVARLLGEGPWGAFRRVALPMARPALAVGVGLVLLEVLNDVGASEFLGVTTLTTTVYTTWITRSDLGAAAQIACAMLAMVALLVWLERQGRRRRRAGTVHAMRPAPRRRLRGLRAGLATAAAALPVLVGFVLPAGHLAVLAGKRAAEGHGLSPEVLAGAMNSGGLALGVTAIAVGAGLIVAWASRPTGGAGRRRAWWLGSAALGYGIPGTVLAIGLLPPALAMDGGIAAALGLPGLPLMSLGAVLVLACVLRFLALPIGGVEAGLARLPAPLEQVARSLGESPWGTLRRVHLPLLRPALSASALLVFIDVMKELPASLLLRPANFETLPTLLYAEAARGSYEHGALAALLIVAVGLPAVLLLSREPASASPSADASPAFMPMKEAT</sequence>
<name>A0A2G9CBT5_9BURK</name>
<dbReference type="Proteomes" id="UP000231501">
    <property type="component" value="Unassembled WGS sequence"/>
</dbReference>
<organism evidence="10 11">
    <name type="scientific">Roseateles chitinivorans</name>
    <dbReference type="NCBI Taxonomy" id="2917965"/>
    <lineage>
        <taxon>Bacteria</taxon>
        <taxon>Pseudomonadati</taxon>
        <taxon>Pseudomonadota</taxon>
        <taxon>Betaproteobacteria</taxon>
        <taxon>Burkholderiales</taxon>
        <taxon>Sphaerotilaceae</taxon>
        <taxon>Roseateles</taxon>
    </lineage>
</organism>
<dbReference type="InterPro" id="IPR000515">
    <property type="entry name" value="MetI-like"/>
</dbReference>
<dbReference type="AlphaFoldDB" id="A0A2G9CBT5"/>
<dbReference type="SUPFAM" id="SSF161098">
    <property type="entry name" value="MetI-like"/>
    <property type="match status" value="2"/>
</dbReference>
<evidence type="ECO:0000313" key="10">
    <source>
        <dbReference type="EMBL" id="PIM53863.1"/>
    </source>
</evidence>
<gene>
    <name evidence="10" type="ORF">CS062_07845</name>
</gene>
<feature type="transmembrane region" description="Helical" evidence="8">
    <location>
        <begin position="185"/>
        <end position="208"/>
    </location>
</feature>
<evidence type="ECO:0000256" key="1">
    <source>
        <dbReference type="ARBA" id="ARBA00004429"/>
    </source>
</evidence>
<dbReference type="PANTHER" id="PTHR43357">
    <property type="entry name" value="INNER MEMBRANE ABC TRANSPORTER PERMEASE PROTEIN YDCV"/>
    <property type="match status" value="1"/>
</dbReference>
<feature type="transmembrane region" description="Helical" evidence="8">
    <location>
        <begin position="128"/>
        <end position="146"/>
    </location>
</feature>
<evidence type="ECO:0000256" key="8">
    <source>
        <dbReference type="RuleBase" id="RU363032"/>
    </source>
</evidence>
<keyword evidence="4" id="KW-0997">Cell inner membrane</keyword>
<accession>A0A2G9CBT5</accession>
<feature type="transmembrane region" description="Helical" evidence="8">
    <location>
        <begin position="503"/>
        <end position="522"/>
    </location>
</feature>
<keyword evidence="6 8" id="KW-1133">Transmembrane helix</keyword>
<keyword evidence="7 8" id="KW-0472">Membrane</keyword>
<proteinExistence type="inferred from homology"/>
<feature type="domain" description="ABC transmembrane type-1" evidence="9">
    <location>
        <begin position="40"/>
        <end position="247"/>
    </location>
</feature>
<feature type="transmembrane region" description="Helical" evidence="8">
    <location>
        <begin position="228"/>
        <end position="246"/>
    </location>
</feature>
<comment type="subcellular location">
    <subcellularLocation>
        <location evidence="1">Cell inner membrane</location>
        <topology evidence="1">Multi-pass membrane protein</topology>
    </subcellularLocation>
    <subcellularLocation>
        <location evidence="8">Cell membrane</location>
        <topology evidence="8">Multi-pass membrane protein</topology>
    </subcellularLocation>
</comment>
<dbReference type="GO" id="GO:0005886">
    <property type="term" value="C:plasma membrane"/>
    <property type="evidence" value="ECO:0007669"/>
    <property type="project" value="UniProtKB-SubCell"/>
</dbReference>
<dbReference type="InterPro" id="IPR035906">
    <property type="entry name" value="MetI-like_sf"/>
</dbReference>
<evidence type="ECO:0000256" key="2">
    <source>
        <dbReference type="ARBA" id="ARBA00022448"/>
    </source>
</evidence>
<evidence type="ECO:0000313" key="11">
    <source>
        <dbReference type="Proteomes" id="UP000231501"/>
    </source>
</evidence>
<keyword evidence="11" id="KW-1185">Reference proteome</keyword>
<comment type="caution">
    <text evidence="10">The sequence shown here is derived from an EMBL/GenBank/DDBJ whole genome shotgun (WGS) entry which is preliminary data.</text>
</comment>
<dbReference type="Gene3D" id="1.10.3720.10">
    <property type="entry name" value="MetI-like"/>
    <property type="match status" value="2"/>
</dbReference>
<feature type="transmembrane region" description="Helical" evidence="8">
    <location>
        <begin position="396"/>
        <end position="415"/>
    </location>
</feature>
<keyword evidence="5 8" id="KW-0812">Transmembrane</keyword>
<feature type="transmembrane region" description="Helical" evidence="8">
    <location>
        <begin position="322"/>
        <end position="343"/>
    </location>
</feature>
<dbReference type="OrthoDB" id="9790211at2"/>
<evidence type="ECO:0000256" key="6">
    <source>
        <dbReference type="ARBA" id="ARBA00022989"/>
    </source>
</evidence>
<comment type="similarity">
    <text evidence="8">Belongs to the binding-protein-dependent transport system permease family.</text>
</comment>
<keyword evidence="2 8" id="KW-0813">Transport</keyword>
<evidence type="ECO:0000256" key="3">
    <source>
        <dbReference type="ARBA" id="ARBA00022475"/>
    </source>
</evidence>
<dbReference type="EMBL" id="PEOG01000016">
    <property type="protein sequence ID" value="PIM53863.1"/>
    <property type="molecule type" value="Genomic_DNA"/>
</dbReference>
<keyword evidence="3" id="KW-1003">Cell membrane</keyword>
<dbReference type="CDD" id="cd06261">
    <property type="entry name" value="TM_PBP2"/>
    <property type="match status" value="2"/>
</dbReference>
<evidence type="ECO:0000259" key="9">
    <source>
        <dbReference type="PROSITE" id="PS50928"/>
    </source>
</evidence>
<feature type="domain" description="ABC transmembrane type-1" evidence="9">
    <location>
        <begin position="319"/>
        <end position="522"/>
    </location>
</feature>
<evidence type="ECO:0000256" key="5">
    <source>
        <dbReference type="ARBA" id="ARBA00022692"/>
    </source>
</evidence>
<dbReference type="PROSITE" id="PS50928">
    <property type="entry name" value="ABC_TM1"/>
    <property type="match status" value="2"/>
</dbReference>
<protein>
    <submittedName>
        <fullName evidence="10">Iron ABC transporter permease</fullName>
    </submittedName>
</protein>
<feature type="transmembrane region" description="Helical" evidence="8">
    <location>
        <begin position="46"/>
        <end position="66"/>
    </location>
</feature>
<dbReference type="GO" id="GO:0055085">
    <property type="term" value="P:transmembrane transport"/>
    <property type="evidence" value="ECO:0007669"/>
    <property type="project" value="InterPro"/>
</dbReference>
<evidence type="ECO:0000256" key="4">
    <source>
        <dbReference type="ARBA" id="ARBA00022519"/>
    </source>
</evidence>
<feature type="transmembrane region" description="Helical" evidence="8">
    <location>
        <begin position="277"/>
        <end position="302"/>
    </location>
</feature>
<dbReference type="RefSeq" id="WP_099861017.1">
    <property type="nucleotide sequence ID" value="NZ_PEOG01000016.1"/>
</dbReference>
<feature type="transmembrane region" description="Helical" evidence="8">
    <location>
        <begin position="78"/>
        <end position="96"/>
    </location>
</feature>